<evidence type="ECO:0000313" key="1">
    <source>
        <dbReference type="EMBL" id="RSI78550.1"/>
    </source>
</evidence>
<organism evidence="1 2">
    <name type="scientific">Streptococcus mitis</name>
    <dbReference type="NCBI Taxonomy" id="28037"/>
    <lineage>
        <taxon>Bacteria</taxon>
        <taxon>Bacillati</taxon>
        <taxon>Bacillota</taxon>
        <taxon>Bacilli</taxon>
        <taxon>Lactobacillales</taxon>
        <taxon>Streptococcaceae</taxon>
        <taxon>Streptococcus</taxon>
        <taxon>Streptococcus mitis group</taxon>
    </lineage>
</organism>
<dbReference type="Gene3D" id="3.40.50.1820">
    <property type="entry name" value="alpha/beta hydrolase"/>
    <property type="match status" value="1"/>
</dbReference>
<name>A0A3R9IFW6_STRMT</name>
<proteinExistence type="predicted"/>
<dbReference type="RefSeq" id="WP_125827531.1">
    <property type="nucleotide sequence ID" value="NZ_RJNQ01000005.1"/>
</dbReference>
<dbReference type="AlphaFoldDB" id="A0A3R9IFW6"/>
<sequence>MKDEKYVNSGIATLDAANLTYEFEKGRAERPEFAFPDISAQERVKDAQRRKVIPDNLEYLDDFRDALTGTSGTAFLDKNSGEVIIAYTGTNPSTDFPTDFKTDIISIGFARGYHYDEAFKFYERIQSKYGKNITLTGHSLGGNIAQRVALEYNVARTVVYNSAPLYLKSTITGEQRIIDYLTPWDSAREKIINKQKTFTGQVVRIRTQDDFLNNISMPLLGVYLGEDYLLENSGGHSIDPDITGDKNQINQIKDILENQSPEKMTGLEKKNYETLKKLQGVKNRLLKQLSTQFLSDGSISSHEMFFLDSVQATAVATAMTESVSNGHSEIEAVAKKAVTDAETLYDKSKEVPWFVTELTYDEIEDVYAEAGVTYDSIVGETQRHFDKKVSKSAAIVKAFTDLETNIQKGVEQAIEGDESLARDINQWTN</sequence>
<evidence type="ECO:0000313" key="2">
    <source>
        <dbReference type="Proteomes" id="UP000272928"/>
    </source>
</evidence>
<comment type="caution">
    <text evidence="1">The sequence shown here is derived from an EMBL/GenBank/DDBJ whole genome shotgun (WGS) entry which is preliminary data.</text>
</comment>
<reference evidence="1 2" key="1">
    <citation type="submission" date="2018-11" db="EMBL/GenBank/DDBJ databases">
        <title>Species Designations Belie Phenotypic and Genotypic Heterogeneity in Oral Streptococci.</title>
        <authorList>
            <person name="Velsko I."/>
        </authorList>
    </citation>
    <scope>NUCLEOTIDE SEQUENCE [LARGE SCALE GENOMIC DNA]</scope>
    <source>
        <strain evidence="1 2">BCA16</strain>
    </source>
</reference>
<gene>
    <name evidence="1" type="ORF">D8856_03095</name>
</gene>
<accession>A0A3R9IFW6</accession>
<dbReference type="Pfam" id="PF26363">
    <property type="entry name" value="Phospholipase-like"/>
    <property type="match status" value="1"/>
</dbReference>
<dbReference type="InterPro" id="IPR029058">
    <property type="entry name" value="AB_hydrolase_fold"/>
</dbReference>
<dbReference type="EMBL" id="RJNQ01000005">
    <property type="protein sequence ID" value="RSI78550.1"/>
    <property type="molecule type" value="Genomic_DNA"/>
</dbReference>
<dbReference type="Proteomes" id="UP000272928">
    <property type="component" value="Unassembled WGS sequence"/>
</dbReference>
<evidence type="ECO:0008006" key="3">
    <source>
        <dbReference type="Google" id="ProtNLM"/>
    </source>
</evidence>
<protein>
    <recommendedName>
        <fullName evidence="3">DUF2974 domain-containing protein</fullName>
    </recommendedName>
</protein>
<dbReference type="SUPFAM" id="SSF53474">
    <property type="entry name" value="alpha/beta-Hydrolases"/>
    <property type="match status" value="1"/>
</dbReference>